<reference evidence="3" key="5">
    <citation type="submission" date="2020-08" db="EMBL/GenBank/DDBJ databases">
        <authorList>
            <person name="Yang Y."/>
            <person name="Huo L."/>
            <person name="Yan J."/>
        </authorList>
    </citation>
    <scope>NUCLEOTIDE SEQUENCE</scope>
    <source>
        <strain evidence="3">ACSDCE</strain>
    </source>
</reference>
<accession>A0A6G9VPD7</accession>
<reference evidence="3 5" key="1">
    <citation type="journal article" date="2017" name="Environ. Sci. Technol.">
        <title>Organohalide Respiration with Chlorinated Ethenes under Low pH Conditions.</title>
        <authorList>
            <person name="Yang Y."/>
            <person name="Capiro N.L."/>
            <person name="Marcet T.F."/>
            <person name="Yan J."/>
            <person name="Pennell K.D."/>
            <person name="Loffler F.E."/>
        </authorList>
    </citation>
    <scope>NUCLEOTIDE SEQUENCE [LARGE SCALE GENOMIC DNA]</scope>
    <source>
        <strain evidence="3 5">ACSDCE</strain>
    </source>
</reference>
<dbReference type="PROSITE" id="PS51186">
    <property type="entry name" value="GNAT"/>
    <property type="match status" value="1"/>
</dbReference>
<reference evidence="2" key="4">
    <citation type="journal article" date="2020" name="MicrobiologyOpen">
        <title>Tetrachloroethene respiration in Sulfurospirillum species is regulated by a two-component system as unraveled by comparative genomics, transcriptomics, and regulator binding studies.</title>
        <authorList>
            <person name="Esken J."/>
            <person name="Goris T."/>
            <person name="Gadkari J."/>
            <person name="Bischler T."/>
            <person name="Forstner K.U."/>
            <person name="Sharma C.M."/>
            <person name="Diekert G."/>
            <person name="Schubert T."/>
        </authorList>
    </citation>
    <scope>NUCLEOTIDE SEQUENCE</scope>
    <source>
        <strain evidence="2">JPD-1</strain>
    </source>
</reference>
<feature type="domain" description="N-acetyltransferase" evidence="1">
    <location>
        <begin position="5"/>
        <end position="152"/>
    </location>
</feature>
<gene>
    <name evidence="3" type="ORF">FA584_02850</name>
    <name evidence="2" type="ORF">SJPD1_2071</name>
</gene>
<organism evidence="2 4">
    <name type="scientific">Sulfurospirillum diekertiae</name>
    <dbReference type="NCBI Taxonomy" id="1854492"/>
    <lineage>
        <taxon>Bacteria</taxon>
        <taxon>Pseudomonadati</taxon>
        <taxon>Campylobacterota</taxon>
        <taxon>Epsilonproteobacteria</taxon>
        <taxon>Campylobacterales</taxon>
        <taxon>Sulfurospirillaceae</taxon>
        <taxon>Sulfurospirillum</taxon>
    </lineage>
</organism>
<dbReference type="EMBL" id="CP023275">
    <property type="protein sequence ID" value="ATB70176.1"/>
    <property type="molecule type" value="Genomic_DNA"/>
</dbReference>
<dbReference type="Proteomes" id="UP000502831">
    <property type="component" value="Chromosome"/>
</dbReference>
<proteinExistence type="predicted"/>
<dbReference type="Gene3D" id="3.40.630.30">
    <property type="match status" value="1"/>
</dbReference>
<evidence type="ECO:0000259" key="1">
    <source>
        <dbReference type="PROSITE" id="PS51186"/>
    </source>
</evidence>
<dbReference type="OrthoDB" id="9805924at2"/>
<dbReference type="RefSeq" id="WP_096047087.1">
    <property type="nucleotide sequence ID" value="NZ_CP023275.1"/>
</dbReference>
<protein>
    <submittedName>
        <fullName evidence="2 3">Acetyltransferase</fullName>
    </submittedName>
</protein>
<dbReference type="EMBL" id="CP039734">
    <property type="protein sequence ID" value="QIR75211.1"/>
    <property type="molecule type" value="Genomic_DNA"/>
</dbReference>
<evidence type="ECO:0000313" key="2">
    <source>
        <dbReference type="EMBL" id="ATB70176.1"/>
    </source>
</evidence>
<evidence type="ECO:0000313" key="5">
    <source>
        <dbReference type="Proteomes" id="UP000502831"/>
    </source>
</evidence>
<dbReference type="KEGG" id="sulj:SJPD1_2071"/>
<name>A0A290HWG6_9BACT</name>
<evidence type="ECO:0000313" key="3">
    <source>
        <dbReference type="EMBL" id="QIR75211.1"/>
    </source>
</evidence>
<dbReference type="Proteomes" id="UP000217349">
    <property type="component" value="Chromosome"/>
</dbReference>
<dbReference type="AlphaFoldDB" id="A0A290HWG6"/>
<reference evidence="2" key="3">
    <citation type="submission" date="2017-09" db="EMBL/GenBank/DDBJ databases">
        <authorList>
            <person name="Goris T."/>
        </authorList>
    </citation>
    <scope>NUCLEOTIDE SEQUENCE</scope>
    <source>
        <strain evidence="2">JPD-1</strain>
    </source>
</reference>
<evidence type="ECO:0000313" key="4">
    <source>
        <dbReference type="Proteomes" id="UP000217349"/>
    </source>
</evidence>
<accession>A0A290HWG6</accession>
<dbReference type="SUPFAM" id="SSF55729">
    <property type="entry name" value="Acyl-CoA N-acyltransferases (Nat)"/>
    <property type="match status" value="1"/>
</dbReference>
<dbReference type="GO" id="GO:0016747">
    <property type="term" value="F:acyltransferase activity, transferring groups other than amino-acyl groups"/>
    <property type="evidence" value="ECO:0007669"/>
    <property type="project" value="InterPro"/>
</dbReference>
<dbReference type="InterPro" id="IPR016181">
    <property type="entry name" value="Acyl_CoA_acyltransferase"/>
</dbReference>
<dbReference type="InterPro" id="IPR000182">
    <property type="entry name" value="GNAT_dom"/>
</dbReference>
<dbReference type="Pfam" id="PF00583">
    <property type="entry name" value="Acetyltransf_1"/>
    <property type="match status" value="1"/>
</dbReference>
<sequence length="152" mass="17614">MLENLIVRIATRDDAKEIAEFNVLFAKETVNKNVSLALTTEGVHQVFSKFHNGFYLIATIDHVILGLAMITREWSDWSNGAYYCIQSIFVTDHEHEKEIHDALLDKAKSLAKEHYDVCGIRLYVHKDDKATQKSYEELGLQKTKYRVFEETF</sequence>
<reference evidence="4" key="2">
    <citation type="submission" date="2017-09" db="EMBL/GenBank/DDBJ databases">
        <title>The complete genome of Sulfurospirillum sp. JPD-1.</title>
        <authorList>
            <person name="Goris T."/>
        </authorList>
    </citation>
    <scope>NUCLEOTIDE SEQUENCE [LARGE SCALE GENOMIC DNA]</scope>
    <source>
        <strain evidence="4">JPD-1</strain>
    </source>
</reference>